<keyword evidence="2" id="KW-0443">Lipid metabolism</keyword>
<dbReference type="InterPro" id="IPR007751">
    <property type="entry name" value="DUF676_lipase-like"/>
</dbReference>
<dbReference type="PIRSF" id="PIRSF005412">
    <property type="entry name" value="UCP005412_abhydr"/>
    <property type="match status" value="1"/>
</dbReference>
<dbReference type="InterPro" id="IPR016445">
    <property type="entry name" value="Rog1_fam"/>
</dbReference>
<dbReference type="Proteomes" id="UP000006310">
    <property type="component" value="Chromosome 9"/>
</dbReference>
<protein>
    <recommendedName>
        <fullName evidence="3">DUF676 domain-containing protein</fullName>
    </recommendedName>
</protein>
<sequence length="665" mass="75273">MSSHSGNDREGSNNVLFHYKSAVKIGEVERFVITYTLLDSDEIPEDLNLDSLWLNVRNMEPLPFRAAYLIGPYMLYFDVRTKHYHHSQHIHASADQPQFEANLQAQQNRAVELSLHRIERKYVWIVDVFSQILFATNTSVSFEITVGRTRESVLGPVVEPPGLVTYSDRMTVDRLNTLDLWKLPAQISHYRGKPKHVVILTHGLHSNLTSDLIYIQEEIYKAQDKYPNEQLVVDGYSGNVCQTEKGVKYLGTQLAEYIINTVYDEKVTKISFVAHSLGGLIQTFAIAYIAVKHPWFFEKVQPVNFIAIASPLLGIVTDNPAYIKGLLSFGVIGKTGLDLGLGVNKDWEKPLLYLLPGEPVRSVLAKFQRRTLYANAINDGIVPLYSASLLFLNYDAVAVSLLEDKNIDRSAESVSVSDNTAFFGGSFISPFTKMLSVWAPQKFPKENPKVPKISFLQSATSLLIPPLPTKEHIMNPDSRKPVIIHDKVYTEADLPQNDIELDKELFNSKNILLETFAVSGAERKKYQKLEEYIAKRWHKGLSWRKVIVALKPDAHNNIIVRRRFANAYGWPVVDHLISQHFNGEEENEISDAPELTCTNYEDCSWISKTEGCSLFDEGPTGMLSTMSDMLESFAKRRFSSQSSMISQTDPADQVLQYEENNSDLL</sequence>
<name>J7S264_HUIN7</name>
<dbReference type="Pfam" id="PF05057">
    <property type="entry name" value="DUF676"/>
    <property type="match status" value="1"/>
</dbReference>
<dbReference type="GO" id="GO:0047372">
    <property type="term" value="F:monoacylglycerol lipase activity"/>
    <property type="evidence" value="ECO:0007669"/>
    <property type="project" value="EnsemblFungi"/>
</dbReference>
<dbReference type="InterPro" id="IPR029058">
    <property type="entry name" value="AB_hydrolase_fold"/>
</dbReference>
<evidence type="ECO:0000313" key="4">
    <source>
        <dbReference type="EMBL" id="CCK71862.1"/>
    </source>
</evidence>
<evidence type="ECO:0000259" key="3">
    <source>
        <dbReference type="Pfam" id="PF05057"/>
    </source>
</evidence>
<feature type="domain" description="DUF676" evidence="3">
    <location>
        <begin position="193"/>
        <end position="386"/>
    </location>
</feature>
<comment type="similarity">
    <text evidence="1">Belongs to the putative lipase ROG1 family.</text>
</comment>
<dbReference type="KEGG" id="kng:KNAG_0I00710"/>
<dbReference type="OrthoDB" id="5368485at2759"/>
<evidence type="ECO:0000256" key="1">
    <source>
        <dbReference type="ARBA" id="ARBA00007920"/>
    </source>
</evidence>
<evidence type="ECO:0000256" key="2">
    <source>
        <dbReference type="ARBA" id="ARBA00022963"/>
    </source>
</evidence>
<dbReference type="EMBL" id="HE978322">
    <property type="protein sequence ID" value="CCK71862.1"/>
    <property type="molecule type" value="Genomic_DNA"/>
</dbReference>
<proteinExistence type="inferred from homology"/>
<dbReference type="Gene3D" id="3.40.50.1820">
    <property type="entry name" value="alpha/beta hydrolase"/>
    <property type="match status" value="1"/>
</dbReference>
<dbReference type="AlphaFoldDB" id="J7S264"/>
<reference evidence="5" key="2">
    <citation type="submission" date="2012-08" db="EMBL/GenBank/DDBJ databases">
        <title>Genome sequence of Kazachstania naganishii.</title>
        <authorList>
            <person name="Gordon J.L."/>
            <person name="Armisen D."/>
            <person name="Proux-Wera E."/>
            <person name="OhEigeartaigh S.S."/>
            <person name="Byrne K.P."/>
            <person name="Wolfe K.H."/>
        </authorList>
    </citation>
    <scope>NUCLEOTIDE SEQUENCE [LARGE SCALE GENOMIC DNA]</scope>
    <source>
        <strain evidence="5">ATCC MYA-139 / BCRC 22969 / CBS 8797 / CCRC 22969 / KCTC 17520 / NBRC 10181 / NCYC 3082</strain>
    </source>
</reference>
<dbReference type="SUPFAM" id="SSF53474">
    <property type="entry name" value="alpha/beta-Hydrolases"/>
    <property type="match status" value="1"/>
</dbReference>
<dbReference type="OMA" id="CFITADQ"/>
<dbReference type="RefSeq" id="XP_022466107.1">
    <property type="nucleotide sequence ID" value="XM_022609742.1"/>
</dbReference>
<dbReference type="PANTHER" id="PTHR12482:SF62">
    <property type="entry name" value="LIPASE ROG1-RELATED"/>
    <property type="match status" value="1"/>
</dbReference>
<dbReference type="InterPro" id="IPR044294">
    <property type="entry name" value="Lipase-like"/>
</dbReference>
<organism evidence="4 5">
    <name type="scientific">Huiozyma naganishii (strain ATCC MYA-139 / BCRC 22969 / CBS 8797 / KCTC 17520 / NBRC 10181 / NCYC 3082 / Yp74L-3)</name>
    <name type="common">Yeast</name>
    <name type="synonym">Kazachstania naganishii</name>
    <dbReference type="NCBI Taxonomy" id="1071383"/>
    <lineage>
        <taxon>Eukaryota</taxon>
        <taxon>Fungi</taxon>
        <taxon>Dikarya</taxon>
        <taxon>Ascomycota</taxon>
        <taxon>Saccharomycotina</taxon>
        <taxon>Saccharomycetes</taxon>
        <taxon>Saccharomycetales</taxon>
        <taxon>Saccharomycetaceae</taxon>
        <taxon>Huiozyma</taxon>
    </lineage>
</organism>
<dbReference type="PANTHER" id="PTHR12482">
    <property type="entry name" value="LIPASE ROG1-RELATED-RELATED"/>
    <property type="match status" value="1"/>
</dbReference>
<dbReference type="HOGENOM" id="CLU_007367_1_0_1"/>
<keyword evidence="5" id="KW-1185">Reference proteome</keyword>
<dbReference type="GO" id="GO:0005737">
    <property type="term" value="C:cytoplasm"/>
    <property type="evidence" value="ECO:0007669"/>
    <property type="project" value="EnsemblFungi"/>
</dbReference>
<evidence type="ECO:0000313" key="5">
    <source>
        <dbReference type="Proteomes" id="UP000006310"/>
    </source>
</evidence>
<reference evidence="4 5" key="1">
    <citation type="journal article" date="2011" name="Proc. Natl. Acad. Sci. U.S.A.">
        <title>Evolutionary erosion of yeast sex chromosomes by mating-type switching accidents.</title>
        <authorList>
            <person name="Gordon J.L."/>
            <person name="Armisen D."/>
            <person name="Proux-Wera E."/>
            <person name="Oheigeartaigh S.S."/>
            <person name="Byrne K.P."/>
            <person name="Wolfe K.H."/>
        </authorList>
    </citation>
    <scope>NUCLEOTIDE SEQUENCE [LARGE SCALE GENOMIC DNA]</scope>
    <source>
        <strain evidence="5">ATCC MYA-139 / BCRC 22969 / CBS 8797 / CCRC 22969 / KCTC 17520 / NBRC 10181 / NCYC 3082</strain>
    </source>
</reference>
<keyword evidence="2" id="KW-0442">Lipid degradation</keyword>
<dbReference type="GO" id="GO:0005634">
    <property type="term" value="C:nucleus"/>
    <property type="evidence" value="ECO:0007669"/>
    <property type="project" value="EnsemblFungi"/>
</dbReference>
<accession>J7S264</accession>
<dbReference type="GO" id="GO:0016042">
    <property type="term" value="P:lipid catabolic process"/>
    <property type="evidence" value="ECO:0007669"/>
    <property type="project" value="UniProtKB-KW"/>
</dbReference>
<dbReference type="GeneID" id="34527605"/>
<gene>
    <name evidence="4" type="primary">KNAG0I00710</name>
    <name evidence="4" type="ordered locus">KNAG_0I00710</name>
</gene>
<dbReference type="eggNOG" id="KOG4372">
    <property type="taxonomic scope" value="Eukaryota"/>
</dbReference>